<proteinExistence type="predicted"/>
<dbReference type="InterPro" id="IPR001387">
    <property type="entry name" value="Cro/C1-type_HTH"/>
</dbReference>
<dbReference type="Proteomes" id="UP000480929">
    <property type="component" value="Unassembled WGS sequence"/>
</dbReference>
<dbReference type="OrthoDB" id="9813152at2"/>
<dbReference type="EMBL" id="WKPI01000057">
    <property type="protein sequence ID" value="MSC35119.1"/>
    <property type="molecule type" value="Genomic_DNA"/>
</dbReference>
<organism evidence="3 5">
    <name type="scientific">Holdemania massiliensis</name>
    <dbReference type="NCBI Taxonomy" id="1468449"/>
    <lineage>
        <taxon>Bacteria</taxon>
        <taxon>Bacillati</taxon>
        <taxon>Bacillota</taxon>
        <taxon>Erysipelotrichia</taxon>
        <taxon>Erysipelotrichales</taxon>
        <taxon>Erysipelotrichaceae</taxon>
        <taxon>Holdemania</taxon>
    </lineage>
</organism>
<gene>
    <name evidence="4" type="ORF">GKD88_18560</name>
    <name evidence="3" type="ORF">GKE08_18650</name>
</gene>
<feature type="domain" description="HTH cro/C1-type" evidence="2">
    <location>
        <begin position="2"/>
        <end position="21"/>
    </location>
</feature>
<feature type="transmembrane region" description="Helical" evidence="1">
    <location>
        <begin position="184"/>
        <end position="203"/>
    </location>
</feature>
<evidence type="ECO:0000313" key="4">
    <source>
        <dbReference type="EMBL" id="MSC35119.1"/>
    </source>
</evidence>
<dbReference type="Proteomes" id="UP000433575">
    <property type="component" value="Unassembled WGS sequence"/>
</dbReference>
<comment type="caution">
    <text evidence="3">The sequence shown here is derived from an EMBL/GenBank/DDBJ whole genome shotgun (WGS) entry which is preliminary data.</text>
</comment>
<evidence type="ECO:0000313" key="6">
    <source>
        <dbReference type="Proteomes" id="UP000480929"/>
    </source>
</evidence>
<protein>
    <recommendedName>
        <fullName evidence="2">HTH cro/C1-type domain-containing protein</fullName>
    </recommendedName>
</protein>
<keyword evidence="1" id="KW-0812">Transmembrane</keyword>
<dbReference type="PROSITE" id="PS50943">
    <property type="entry name" value="HTH_CROC1"/>
    <property type="match status" value="1"/>
</dbReference>
<name>A0A6N7SCF8_9FIRM</name>
<sequence>MPDITLLIPLAQALGISVTELLEGRRMPSNEPMNATQVETLVKKAITMTEEDSQVLKQRRKTYCRLLIGCLILTVAEFWILIKSGYGQLVSVSNIAVMELLSIIFGIYFCVGIKEKLPAYYDENSISAYSDGIFRINLAGVHFNNRNWPHIVQAGRIWSLITMVVMPPYYVWIDTLPLPNHGVVLAWVLPFLGTLLIPMFYLGRKYE</sequence>
<feature type="transmembrane region" description="Helical" evidence="1">
    <location>
        <begin position="63"/>
        <end position="82"/>
    </location>
</feature>
<evidence type="ECO:0000313" key="3">
    <source>
        <dbReference type="EMBL" id="MSA91342.1"/>
    </source>
</evidence>
<keyword evidence="1" id="KW-0472">Membrane</keyword>
<feature type="transmembrane region" description="Helical" evidence="1">
    <location>
        <begin position="154"/>
        <end position="172"/>
    </location>
</feature>
<accession>A0A6N7SCF8</accession>
<dbReference type="EMBL" id="WKPJ01000054">
    <property type="protein sequence ID" value="MSA91342.1"/>
    <property type="molecule type" value="Genomic_DNA"/>
</dbReference>
<dbReference type="RefSeq" id="WP_154240644.1">
    <property type="nucleotide sequence ID" value="NZ_WKPI01000057.1"/>
</dbReference>
<evidence type="ECO:0000313" key="5">
    <source>
        <dbReference type="Proteomes" id="UP000433575"/>
    </source>
</evidence>
<reference evidence="5 6" key="1">
    <citation type="journal article" date="2019" name="Nat. Med.">
        <title>A library of human gut bacterial isolates paired with longitudinal multiomics data enables mechanistic microbiome research.</title>
        <authorList>
            <person name="Poyet M."/>
            <person name="Groussin M."/>
            <person name="Gibbons S.M."/>
            <person name="Avila-Pacheco J."/>
            <person name="Jiang X."/>
            <person name="Kearney S.M."/>
            <person name="Perrotta A.R."/>
            <person name="Berdy B."/>
            <person name="Zhao S."/>
            <person name="Lieberman T.D."/>
            <person name="Swanson P.K."/>
            <person name="Smith M."/>
            <person name="Roesemann S."/>
            <person name="Alexander J.E."/>
            <person name="Rich S.A."/>
            <person name="Livny J."/>
            <person name="Vlamakis H."/>
            <person name="Clish C."/>
            <person name="Bullock K."/>
            <person name="Deik A."/>
            <person name="Scott J."/>
            <person name="Pierce K.A."/>
            <person name="Xavier R.J."/>
            <person name="Alm E.J."/>
        </authorList>
    </citation>
    <scope>NUCLEOTIDE SEQUENCE [LARGE SCALE GENOMIC DNA]</scope>
    <source>
        <strain evidence="3 5">BIOML-A4</strain>
        <strain evidence="4 6">BIOML-A5</strain>
    </source>
</reference>
<evidence type="ECO:0000256" key="1">
    <source>
        <dbReference type="SAM" id="Phobius"/>
    </source>
</evidence>
<feature type="transmembrane region" description="Helical" evidence="1">
    <location>
        <begin position="88"/>
        <end position="111"/>
    </location>
</feature>
<dbReference type="AlphaFoldDB" id="A0A6N7SCF8"/>
<keyword evidence="1" id="KW-1133">Transmembrane helix</keyword>
<evidence type="ECO:0000259" key="2">
    <source>
        <dbReference type="PROSITE" id="PS50943"/>
    </source>
</evidence>
<keyword evidence="6" id="KW-1185">Reference proteome</keyword>